<dbReference type="AlphaFoldDB" id="A0A5C7FZT8"/>
<dbReference type="Proteomes" id="UP000321907">
    <property type="component" value="Unassembled WGS sequence"/>
</dbReference>
<keyword evidence="4" id="KW-1185">Reference proteome</keyword>
<dbReference type="RefSeq" id="WP_147929245.1">
    <property type="nucleotide sequence ID" value="NZ_VOXD01000003.1"/>
</dbReference>
<feature type="domain" description="3-keto-alpha-glucoside-1,2-lyase/3-keto-2-hydroxy-glucal hydratase" evidence="2">
    <location>
        <begin position="38"/>
        <end position="259"/>
    </location>
</feature>
<dbReference type="GO" id="GO:0016787">
    <property type="term" value="F:hydrolase activity"/>
    <property type="evidence" value="ECO:0007669"/>
    <property type="project" value="InterPro"/>
</dbReference>
<feature type="signal peptide" evidence="1">
    <location>
        <begin position="1"/>
        <end position="18"/>
    </location>
</feature>
<organism evidence="3 4">
    <name type="scientific">Neolewinella aurantiaca</name>
    <dbReference type="NCBI Taxonomy" id="2602767"/>
    <lineage>
        <taxon>Bacteria</taxon>
        <taxon>Pseudomonadati</taxon>
        <taxon>Bacteroidota</taxon>
        <taxon>Saprospiria</taxon>
        <taxon>Saprospirales</taxon>
        <taxon>Lewinellaceae</taxon>
        <taxon>Neolewinella</taxon>
    </lineage>
</organism>
<dbReference type="Gene3D" id="2.60.120.560">
    <property type="entry name" value="Exo-inulinase, domain 1"/>
    <property type="match status" value="1"/>
</dbReference>
<dbReference type="InterPro" id="IPR010496">
    <property type="entry name" value="AL/BT2_dom"/>
</dbReference>
<evidence type="ECO:0000256" key="1">
    <source>
        <dbReference type="SAM" id="SignalP"/>
    </source>
</evidence>
<accession>A0A5C7FZT8</accession>
<dbReference type="PROSITE" id="PS51257">
    <property type="entry name" value="PROKAR_LIPOPROTEIN"/>
    <property type="match status" value="1"/>
</dbReference>
<evidence type="ECO:0000259" key="2">
    <source>
        <dbReference type="Pfam" id="PF06439"/>
    </source>
</evidence>
<dbReference type="OrthoDB" id="9806233at2"/>
<feature type="chain" id="PRO_5023089229" evidence="1">
    <location>
        <begin position="19"/>
        <end position="261"/>
    </location>
</feature>
<keyword evidence="1" id="KW-0732">Signal</keyword>
<proteinExistence type="predicted"/>
<comment type="caution">
    <text evidence="3">The sequence shown here is derived from an EMBL/GenBank/DDBJ whole genome shotgun (WGS) entry which is preliminary data.</text>
</comment>
<reference evidence="3 4" key="1">
    <citation type="submission" date="2019-08" db="EMBL/GenBank/DDBJ databases">
        <title>Lewinella sp. strain SSH13 Genome sequencing and assembly.</title>
        <authorList>
            <person name="Kim I."/>
        </authorList>
    </citation>
    <scope>NUCLEOTIDE SEQUENCE [LARGE SCALE GENOMIC DNA]</scope>
    <source>
        <strain evidence="3 4">SSH13</strain>
    </source>
</reference>
<protein>
    <submittedName>
        <fullName evidence="3">DUF1080 domain-containing protein</fullName>
    </submittedName>
</protein>
<sequence>MQKAILLLLALGTFACNATPDEASEATSTETTTPASDDWITLFDGTSTEGWRGYNAETMPPGWVIEDGVLTFDDGAKTSDAEYEGGKDIIYAAEEFDNFELQLEWKIPPGGNSGIFYHVKEGYGAPSEVAPEYQLIDDENYTKYHDITAYNKSLGYSADLQDWQSTGADYAMYPAPMDERNLKPAGEWNTTRIIFTPERAEYWLNGKQVVSFVPWSDDWKERKNSGKWDNAPDYGKFKTGYIGLQDHDSALWFRNIRIKRL</sequence>
<dbReference type="EMBL" id="VOXD01000003">
    <property type="protein sequence ID" value="TXF91226.1"/>
    <property type="molecule type" value="Genomic_DNA"/>
</dbReference>
<dbReference type="Pfam" id="PF06439">
    <property type="entry name" value="3keto-disac_hyd"/>
    <property type="match status" value="1"/>
</dbReference>
<gene>
    <name evidence="3" type="ORF">FUA23_03110</name>
</gene>
<evidence type="ECO:0000313" key="4">
    <source>
        <dbReference type="Proteomes" id="UP000321907"/>
    </source>
</evidence>
<name>A0A5C7FZT8_9BACT</name>
<evidence type="ECO:0000313" key="3">
    <source>
        <dbReference type="EMBL" id="TXF91226.1"/>
    </source>
</evidence>